<dbReference type="Pfam" id="PF11964">
    <property type="entry name" value="SpoIIAA-like"/>
    <property type="match status" value="1"/>
</dbReference>
<sequence>MLKPIYDLPPHVAGLHAFDEVSETEYEDALIQIIDNLLIKNSKVNFVLVLETDIKNFASGAWCGNIKIGFRYFFKWGRVALVTDQKSVLGYSDLFKYIIPGKFRYFPLACLDQAVRWISIKER</sequence>
<dbReference type="InterPro" id="IPR021866">
    <property type="entry name" value="SpoIIAA-like"/>
</dbReference>
<dbReference type="SUPFAM" id="SSF52091">
    <property type="entry name" value="SpoIIaa-like"/>
    <property type="match status" value="1"/>
</dbReference>
<dbReference type="InterPro" id="IPR038396">
    <property type="entry name" value="SpoIIAA-like_sf"/>
</dbReference>
<reference evidence="1 2" key="1">
    <citation type="submission" date="2017-08" db="EMBL/GenBank/DDBJ databases">
        <title>Complete genome sequence of Mucilaginibacter sp. strain BJC16-A31.</title>
        <authorList>
            <consortium name="Henan University of Science and Technology"/>
            <person name="You X."/>
        </authorList>
    </citation>
    <scope>NUCLEOTIDE SEQUENCE [LARGE SCALE GENOMIC DNA]</scope>
    <source>
        <strain evidence="1 2">BJC16-A31</strain>
    </source>
</reference>
<name>A0A223NX52_9SPHI</name>
<accession>A0A223NX52</accession>
<dbReference type="OrthoDB" id="555504at2"/>
<organism evidence="1 2">
    <name type="scientific">Mucilaginibacter xinganensis</name>
    <dbReference type="NCBI Taxonomy" id="1234841"/>
    <lineage>
        <taxon>Bacteria</taxon>
        <taxon>Pseudomonadati</taxon>
        <taxon>Bacteroidota</taxon>
        <taxon>Sphingobacteriia</taxon>
        <taxon>Sphingobacteriales</taxon>
        <taxon>Sphingobacteriaceae</taxon>
        <taxon>Mucilaginibacter</taxon>
    </lineage>
</organism>
<evidence type="ECO:0000313" key="1">
    <source>
        <dbReference type="EMBL" id="ASU34459.1"/>
    </source>
</evidence>
<dbReference type="KEGG" id="muc:MuYL_2572"/>
<keyword evidence="2" id="KW-1185">Reference proteome</keyword>
<dbReference type="Proteomes" id="UP000215002">
    <property type="component" value="Chromosome"/>
</dbReference>
<dbReference type="Gene3D" id="3.40.50.10600">
    <property type="entry name" value="SpoIIaa-like domains"/>
    <property type="match status" value="1"/>
</dbReference>
<dbReference type="RefSeq" id="WP_094570811.1">
    <property type="nucleotide sequence ID" value="NZ_CP022743.1"/>
</dbReference>
<evidence type="ECO:0008006" key="3">
    <source>
        <dbReference type="Google" id="ProtNLM"/>
    </source>
</evidence>
<dbReference type="InterPro" id="IPR036513">
    <property type="entry name" value="STAS_dom_sf"/>
</dbReference>
<dbReference type="EMBL" id="CP022743">
    <property type="protein sequence ID" value="ASU34459.1"/>
    <property type="molecule type" value="Genomic_DNA"/>
</dbReference>
<gene>
    <name evidence="1" type="ORF">MuYL_2572</name>
</gene>
<dbReference type="AlphaFoldDB" id="A0A223NX52"/>
<protein>
    <recommendedName>
        <fullName evidence="3">STAS/SEC14 domain-containing protein</fullName>
    </recommendedName>
</protein>
<evidence type="ECO:0000313" key="2">
    <source>
        <dbReference type="Proteomes" id="UP000215002"/>
    </source>
</evidence>
<proteinExistence type="predicted"/>